<evidence type="ECO:0000313" key="1">
    <source>
        <dbReference type="EMBL" id="SFV71962.1"/>
    </source>
</evidence>
<dbReference type="KEGG" id="dpg:DESPIGER_0057"/>
<protein>
    <submittedName>
        <fullName evidence="1">Uncharacterized protein</fullName>
    </submittedName>
</protein>
<name>A0A1K1LB73_9BACT</name>
<dbReference type="AlphaFoldDB" id="A0A1K1LB73"/>
<accession>A0A1K1LB73</accession>
<dbReference type="RefSeq" id="WP_072331568.1">
    <property type="nucleotide sequence ID" value="NZ_CATZZK010000004.1"/>
</dbReference>
<gene>
    <name evidence="1" type="ORF">DESPIGER_0057</name>
</gene>
<sequence>MNFRDEARLRGVFDIRVIKAGREIEHYRDENMIMSSARDALARLIGGAGSGKTVTKIGVGTNGNGPTPDDKGLTGAYSKPVSGCTYPATGEACFAFTIGAGEANGKSIREFGLLCSDGTLFARKTRGVIEKADDIEITGTWTIKF</sequence>
<dbReference type="EMBL" id="LT630450">
    <property type="protein sequence ID" value="SFV71962.1"/>
    <property type="molecule type" value="Genomic_DNA"/>
</dbReference>
<reference evidence="2" key="1">
    <citation type="submission" date="2016-10" db="EMBL/GenBank/DDBJ databases">
        <authorList>
            <person name="Wegmann U."/>
        </authorList>
    </citation>
    <scope>NUCLEOTIDE SEQUENCE [LARGE SCALE GENOMIC DNA]</scope>
</reference>
<dbReference type="Proteomes" id="UP000186323">
    <property type="component" value="Chromosome I"/>
</dbReference>
<dbReference type="OrthoDB" id="1808144at2"/>
<proteinExistence type="predicted"/>
<evidence type="ECO:0000313" key="2">
    <source>
        <dbReference type="Proteomes" id="UP000186323"/>
    </source>
</evidence>
<organism evidence="1 2">
    <name type="scientific">Desulfovibrio piger</name>
    <dbReference type="NCBI Taxonomy" id="901"/>
    <lineage>
        <taxon>Bacteria</taxon>
        <taxon>Pseudomonadati</taxon>
        <taxon>Thermodesulfobacteriota</taxon>
        <taxon>Desulfovibrionia</taxon>
        <taxon>Desulfovibrionales</taxon>
        <taxon>Desulfovibrionaceae</taxon>
        <taxon>Desulfovibrio</taxon>
    </lineage>
</organism>
<keyword evidence="2" id="KW-1185">Reference proteome</keyword>